<name>A0A9E6ZMJ4_9FLAO</name>
<dbReference type="RefSeq" id="WP_255845168.1">
    <property type="nucleotide sequence ID" value="NZ_CP094358.1"/>
</dbReference>
<organism evidence="1 2">
    <name type="scientific">Abyssalbus ytuae</name>
    <dbReference type="NCBI Taxonomy" id="2926907"/>
    <lineage>
        <taxon>Bacteria</taxon>
        <taxon>Pseudomonadati</taxon>
        <taxon>Bacteroidota</taxon>
        <taxon>Flavobacteriia</taxon>
        <taxon>Flavobacteriales</taxon>
        <taxon>Flavobacteriaceae</taxon>
        <taxon>Abyssalbus</taxon>
    </lineage>
</organism>
<reference evidence="1" key="1">
    <citation type="submission" date="2022-03" db="EMBL/GenBank/DDBJ databases">
        <title>Description of Abyssus ytuae gen. nov., sp. nov., a novel member of the family Flavobacteriaceae isolated from the sediment of Mariana Trench.</title>
        <authorList>
            <person name="Zhang J."/>
            <person name="Xu X."/>
        </authorList>
    </citation>
    <scope>NUCLEOTIDE SEQUENCE</scope>
    <source>
        <strain evidence="1">MT3330</strain>
    </source>
</reference>
<accession>A0A9E6ZMJ4</accession>
<evidence type="ECO:0000313" key="2">
    <source>
        <dbReference type="Proteomes" id="UP000831290"/>
    </source>
</evidence>
<protein>
    <submittedName>
        <fullName evidence="1">Uncharacterized protein</fullName>
    </submittedName>
</protein>
<keyword evidence="2" id="KW-1185">Reference proteome</keyword>
<dbReference type="KEGG" id="fbm:MQE35_04745"/>
<dbReference type="EMBL" id="CP094358">
    <property type="protein sequence ID" value="UOB18599.1"/>
    <property type="molecule type" value="Genomic_DNA"/>
</dbReference>
<proteinExistence type="predicted"/>
<dbReference type="AlphaFoldDB" id="A0A9E6ZMJ4"/>
<sequence length="70" mass="8242">MEVHKIVHCKVRKGLGPDWINKDIEIFLDDIEPGTNESMINDMIIYEAKEELRQTGYNENSYRILEIEGF</sequence>
<dbReference type="Proteomes" id="UP000831290">
    <property type="component" value="Chromosome"/>
</dbReference>
<evidence type="ECO:0000313" key="1">
    <source>
        <dbReference type="EMBL" id="UOB18599.1"/>
    </source>
</evidence>
<gene>
    <name evidence="1" type="ORF">MQE35_04745</name>
</gene>